<dbReference type="PANTHER" id="PTHR23062:SF3">
    <property type="entry name" value="ANF_RECEPTOR DOMAIN-CONTAINING PROTEIN-RELATED"/>
    <property type="match status" value="1"/>
</dbReference>
<feature type="transmembrane region" description="Helical" evidence="2">
    <location>
        <begin position="59"/>
        <end position="84"/>
    </location>
</feature>
<keyword evidence="2" id="KW-0812">Transmembrane</keyword>
<proteinExistence type="predicted"/>
<keyword evidence="5" id="KW-1185">Reference proteome</keyword>
<dbReference type="AlphaFoldDB" id="A0A2G5VQJ0"/>
<name>A0A2G5VQJ0_9PELO</name>
<evidence type="ECO:0000256" key="2">
    <source>
        <dbReference type="SAM" id="Phobius"/>
    </source>
</evidence>
<comment type="caution">
    <text evidence="4">The sequence shown here is derived from an EMBL/GenBank/DDBJ whole genome shotgun (WGS) entry which is preliminary data.</text>
</comment>
<organism evidence="4 5">
    <name type="scientific">Caenorhabditis nigoni</name>
    <dbReference type="NCBI Taxonomy" id="1611254"/>
    <lineage>
        <taxon>Eukaryota</taxon>
        <taxon>Metazoa</taxon>
        <taxon>Ecdysozoa</taxon>
        <taxon>Nematoda</taxon>
        <taxon>Chromadorea</taxon>
        <taxon>Rhabditida</taxon>
        <taxon>Rhabditina</taxon>
        <taxon>Rhabditomorpha</taxon>
        <taxon>Rhabditoidea</taxon>
        <taxon>Rhabditidae</taxon>
        <taxon>Peloderinae</taxon>
        <taxon>Caenorhabditis</taxon>
    </lineage>
</organism>
<feature type="region of interest" description="Disordered" evidence="1">
    <location>
        <begin position="18"/>
        <end position="45"/>
    </location>
</feature>
<dbReference type="InterPro" id="IPR055578">
    <property type="entry name" value="DUF7154"/>
</dbReference>
<dbReference type="Proteomes" id="UP000230233">
    <property type="component" value="Chromosome I"/>
</dbReference>
<evidence type="ECO:0000259" key="3">
    <source>
        <dbReference type="Pfam" id="PF23673"/>
    </source>
</evidence>
<protein>
    <recommendedName>
        <fullName evidence="3">DUF7154 domain-containing protein</fullName>
    </recommendedName>
</protein>
<evidence type="ECO:0000313" key="4">
    <source>
        <dbReference type="EMBL" id="PIC53897.1"/>
    </source>
</evidence>
<keyword evidence="2" id="KW-0472">Membrane</keyword>
<gene>
    <name evidence="4" type="primary">Cnig_chr_I.g3390</name>
    <name evidence="4" type="ORF">B9Z55_003390</name>
</gene>
<evidence type="ECO:0000256" key="1">
    <source>
        <dbReference type="SAM" id="MobiDB-lite"/>
    </source>
</evidence>
<dbReference type="STRING" id="1611254.A0A2G5VQJ0"/>
<dbReference type="PANTHER" id="PTHR23062">
    <property type="entry name" value="HYPOTHETICAL PROTEIN C.ELEGANS"/>
    <property type="match status" value="1"/>
</dbReference>
<dbReference type="EMBL" id="PDUG01000001">
    <property type="protein sequence ID" value="PIC53897.1"/>
    <property type="molecule type" value="Genomic_DNA"/>
</dbReference>
<accession>A0A2G5VQJ0</accession>
<feature type="domain" description="DUF7154" evidence="3">
    <location>
        <begin position="326"/>
        <end position="430"/>
    </location>
</feature>
<dbReference type="GO" id="GO:0045087">
    <property type="term" value="P:innate immune response"/>
    <property type="evidence" value="ECO:0007669"/>
    <property type="project" value="TreeGrafter"/>
</dbReference>
<keyword evidence="2" id="KW-1133">Transmembrane helix</keyword>
<sequence length="432" mass="48269">MQEDVGYEISVNDLFTSPPKTEDAHIDNNRSIPVEYDNPEPEGNDKEGISRLTVFLKKYYRILLALIIIFVLIGIGITLLVVLVHHGSSEVSSTTTATTKIPTTRIATQNFEKTSTSPEEMTATSSTSIKTTYTPGDTSCLSTDCSRTLLYAYSNDLSPEAVLNSWRAFENISSWFSWYGSVRFDIENMDMKFHTNKFVVNSTILKDMPNPNQGFKNTSIGSNVFDVIEKFFSSTEAPVCGSTILILLKRYPNETDISRLVSLIRYHHAMLHVMISVLPSGGTQSKTMYRLASKTNGLGAFELDDKFSKYITSFPIYEKKCAAYATNVQVTGNGTKTLPKFYPLIYKSYRIAITFLDHFPIGQFRNLNLRWKGVHYHGNYPVTSLDVTGGGNSGTLTGRWIGIHGGGYNMSLDYSYSGSDLQNLQIRIYGPT</sequence>
<reference evidence="5" key="1">
    <citation type="submission" date="2017-10" db="EMBL/GenBank/DDBJ databases">
        <title>Rapid genome shrinkage in a self-fertile nematode reveals novel sperm competition proteins.</title>
        <authorList>
            <person name="Yin D."/>
            <person name="Schwarz E.M."/>
            <person name="Thomas C.G."/>
            <person name="Felde R.L."/>
            <person name="Korf I.F."/>
            <person name="Cutter A.D."/>
            <person name="Schartner C.M."/>
            <person name="Ralston E.J."/>
            <person name="Meyer B.J."/>
            <person name="Haag E.S."/>
        </authorList>
    </citation>
    <scope>NUCLEOTIDE SEQUENCE [LARGE SCALE GENOMIC DNA]</scope>
    <source>
        <strain evidence="5">JU1422</strain>
    </source>
</reference>
<evidence type="ECO:0000313" key="5">
    <source>
        <dbReference type="Proteomes" id="UP000230233"/>
    </source>
</evidence>
<dbReference type="Pfam" id="PF23673">
    <property type="entry name" value="DUF7154"/>
    <property type="match status" value="1"/>
</dbReference>